<dbReference type="Proteomes" id="UP000321181">
    <property type="component" value="Unassembled WGS sequence"/>
</dbReference>
<accession>A0A512D9U6</accession>
<evidence type="ECO:0000256" key="1">
    <source>
        <dbReference type="SAM" id="MobiDB-lite"/>
    </source>
</evidence>
<evidence type="ECO:0008006" key="4">
    <source>
        <dbReference type="Google" id="ProtNLM"/>
    </source>
</evidence>
<evidence type="ECO:0000313" key="2">
    <source>
        <dbReference type="EMBL" id="GEO33246.1"/>
    </source>
</evidence>
<gene>
    <name evidence="2" type="ORF">CAE01nite_09710</name>
</gene>
<organism evidence="2 3">
    <name type="scientific">Cellulomonas aerilata</name>
    <dbReference type="NCBI Taxonomy" id="515326"/>
    <lineage>
        <taxon>Bacteria</taxon>
        <taxon>Bacillati</taxon>
        <taxon>Actinomycetota</taxon>
        <taxon>Actinomycetes</taxon>
        <taxon>Micrococcales</taxon>
        <taxon>Cellulomonadaceae</taxon>
        <taxon>Cellulomonas</taxon>
    </lineage>
</organism>
<keyword evidence="3" id="KW-1185">Reference proteome</keyword>
<proteinExistence type="predicted"/>
<comment type="caution">
    <text evidence="2">The sequence shown here is derived from an EMBL/GenBank/DDBJ whole genome shotgun (WGS) entry which is preliminary data.</text>
</comment>
<reference evidence="2 3" key="1">
    <citation type="submission" date="2019-07" db="EMBL/GenBank/DDBJ databases">
        <title>Whole genome shotgun sequence of Cellulomonas aerilata NBRC 106308.</title>
        <authorList>
            <person name="Hosoyama A."/>
            <person name="Uohara A."/>
            <person name="Ohji S."/>
            <person name="Ichikawa N."/>
        </authorList>
    </citation>
    <scope>NUCLEOTIDE SEQUENCE [LARGE SCALE GENOMIC DNA]</scope>
    <source>
        <strain evidence="2 3">NBRC 106308</strain>
    </source>
</reference>
<sequence length="194" mass="21011">MPDVAPWVPAGWRAPDRLDVPTGHHLRPVRASDADLDLCAVTGSQERLWSVLGAARGWPRAGLTVEQERRDLRRHERDAARGVSFAYALLDRGETEVLGHVHLERARGSGADGDVWWWVVDPLVGGPVEAALGEAVPRWVALRWPLSRPRFVGRDLSWSQWSALPDDPGVGLPGRPSASAVPAATGPGPGLSVR</sequence>
<dbReference type="Gene3D" id="3.40.630.30">
    <property type="match status" value="1"/>
</dbReference>
<evidence type="ECO:0000313" key="3">
    <source>
        <dbReference type="Proteomes" id="UP000321181"/>
    </source>
</evidence>
<protein>
    <recommendedName>
        <fullName evidence="4">N-acetyltransferase domain-containing protein</fullName>
    </recommendedName>
</protein>
<dbReference type="RefSeq" id="WP_222595823.1">
    <property type="nucleotide sequence ID" value="NZ_BAAARM010000002.1"/>
</dbReference>
<name>A0A512D9U6_9CELL</name>
<feature type="region of interest" description="Disordered" evidence="1">
    <location>
        <begin position="167"/>
        <end position="194"/>
    </location>
</feature>
<dbReference type="EMBL" id="BJYY01000004">
    <property type="protein sequence ID" value="GEO33246.1"/>
    <property type="molecule type" value="Genomic_DNA"/>
</dbReference>
<dbReference type="AlphaFoldDB" id="A0A512D9U6"/>